<dbReference type="AlphaFoldDB" id="A0A318L3S2"/>
<dbReference type="Gene3D" id="3.90.700.10">
    <property type="entry name" value="Succinate dehydrogenase/fumarate reductase flavoprotein, catalytic domain"/>
    <property type="match status" value="1"/>
</dbReference>
<dbReference type="InterPro" id="IPR027477">
    <property type="entry name" value="Succ_DH/fumarate_Rdtase_cat_sf"/>
</dbReference>
<dbReference type="Pfam" id="PF00890">
    <property type="entry name" value="FAD_binding_2"/>
    <property type="match status" value="1"/>
</dbReference>
<dbReference type="InterPro" id="IPR003953">
    <property type="entry name" value="FAD-dep_OxRdtase_2_FAD-bd"/>
</dbReference>
<evidence type="ECO:0000313" key="13">
    <source>
        <dbReference type="Proteomes" id="UP000247612"/>
    </source>
</evidence>
<reference evidence="12 13" key="1">
    <citation type="submission" date="2018-05" db="EMBL/GenBank/DDBJ databases">
        <title>Genomic Encyclopedia of Type Strains, Phase IV (KMG-IV): sequencing the most valuable type-strain genomes for metagenomic binning, comparative biology and taxonomic classification.</title>
        <authorList>
            <person name="Goeker M."/>
        </authorList>
    </citation>
    <scope>NUCLEOTIDE SEQUENCE [LARGE SCALE GENOMIC DNA]</scope>
    <source>
        <strain evidence="12 13">JC118</strain>
    </source>
</reference>
<evidence type="ECO:0000256" key="10">
    <source>
        <dbReference type="SAM" id="SignalP"/>
    </source>
</evidence>
<feature type="signal peptide" evidence="10">
    <location>
        <begin position="1"/>
        <end position="23"/>
    </location>
</feature>
<dbReference type="GO" id="GO:0033765">
    <property type="term" value="F:steroid dehydrogenase activity, acting on the CH-CH group of donors"/>
    <property type="evidence" value="ECO:0007669"/>
    <property type="project" value="UniProtKB-ARBA"/>
</dbReference>
<dbReference type="PANTHER" id="PTHR43400:SF7">
    <property type="entry name" value="FAD-DEPENDENT OXIDOREDUCTASE 2 FAD BINDING DOMAIN-CONTAINING PROTEIN"/>
    <property type="match status" value="1"/>
</dbReference>
<evidence type="ECO:0000256" key="4">
    <source>
        <dbReference type="ARBA" id="ARBA00013137"/>
    </source>
</evidence>
<dbReference type="PANTHER" id="PTHR43400">
    <property type="entry name" value="FUMARATE REDUCTASE"/>
    <property type="match status" value="1"/>
</dbReference>
<dbReference type="Gene3D" id="3.90.1010.20">
    <property type="match status" value="1"/>
</dbReference>
<comment type="cofactor">
    <cofactor evidence="2">
        <name>FAD</name>
        <dbReference type="ChEBI" id="CHEBI:57692"/>
    </cofactor>
</comment>
<dbReference type="SMART" id="SM00900">
    <property type="entry name" value="FMN_bind"/>
    <property type="match status" value="1"/>
</dbReference>
<dbReference type="Pfam" id="PF04205">
    <property type="entry name" value="FMN_bind"/>
    <property type="match status" value="1"/>
</dbReference>
<comment type="caution">
    <text evidence="12">The sequence shown here is derived from an EMBL/GenBank/DDBJ whole genome shotgun (WGS) entry which is preliminary data.</text>
</comment>
<comment type="cofactor">
    <cofactor evidence="1">
        <name>FMN</name>
        <dbReference type="ChEBI" id="CHEBI:58210"/>
    </cofactor>
</comment>
<evidence type="ECO:0000256" key="5">
    <source>
        <dbReference type="ARBA" id="ARBA00015872"/>
    </source>
</evidence>
<protein>
    <recommendedName>
        <fullName evidence="5">Urocanate reductase</fullName>
        <ecNumber evidence="4">1.3.99.33</ecNumber>
    </recommendedName>
</protein>
<dbReference type="PROSITE" id="PS51257">
    <property type="entry name" value="PROKAR_LIPOPROTEIN"/>
    <property type="match status" value="1"/>
</dbReference>
<evidence type="ECO:0000256" key="9">
    <source>
        <dbReference type="ARBA" id="ARBA00049922"/>
    </source>
</evidence>
<keyword evidence="8" id="KW-0560">Oxidoreductase</keyword>
<evidence type="ECO:0000256" key="3">
    <source>
        <dbReference type="ARBA" id="ARBA00008040"/>
    </source>
</evidence>
<dbReference type="SUPFAM" id="SSF51905">
    <property type="entry name" value="FAD/NAD(P)-binding domain"/>
    <property type="match status" value="1"/>
</dbReference>
<gene>
    <name evidence="12" type="ORF">DES51_104108</name>
</gene>
<dbReference type="GO" id="GO:0010181">
    <property type="term" value="F:FMN binding"/>
    <property type="evidence" value="ECO:0007669"/>
    <property type="project" value="InterPro"/>
</dbReference>
<dbReference type="RefSeq" id="WP_022937906.1">
    <property type="nucleotide sequence ID" value="NZ_CABKRQ010000004.1"/>
</dbReference>
<dbReference type="OrthoDB" id="9806724at2"/>
<evidence type="ECO:0000256" key="1">
    <source>
        <dbReference type="ARBA" id="ARBA00001917"/>
    </source>
</evidence>
<keyword evidence="10" id="KW-0732">Signal</keyword>
<dbReference type="InterPro" id="IPR036188">
    <property type="entry name" value="FAD/NAD-bd_sf"/>
</dbReference>
<dbReference type="Gene3D" id="3.50.50.60">
    <property type="entry name" value="FAD/NAD(P)-binding domain"/>
    <property type="match status" value="1"/>
</dbReference>
<dbReference type="EMBL" id="QJKH01000004">
    <property type="protein sequence ID" value="PXX80103.1"/>
    <property type="molecule type" value="Genomic_DNA"/>
</dbReference>
<evidence type="ECO:0000256" key="7">
    <source>
        <dbReference type="ARBA" id="ARBA00022827"/>
    </source>
</evidence>
<keyword evidence="7" id="KW-0274">FAD</keyword>
<dbReference type="InterPro" id="IPR007329">
    <property type="entry name" value="FMN-bd"/>
</dbReference>
<dbReference type="InterPro" id="IPR050315">
    <property type="entry name" value="FAD-oxidoreductase_2"/>
</dbReference>
<dbReference type="EC" id="1.3.99.33" evidence="4"/>
<keyword evidence="13" id="KW-1185">Reference proteome</keyword>
<comment type="catalytic activity">
    <reaction evidence="9">
        <text>dihydrourocanate + A = urocanate + AH2</text>
        <dbReference type="Rhea" id="RHEA:36059"/>
        <dbReference type="ChEBI" id="CHEBI:13193"/>
        <dbReference type="ChEBI" id="CHEBI:17499"/>
        <dbReference type="ChEBI" id="CHEBI:27247"/>
        <dbReference type="ChEBI" id="CHEBI:72991"/>
        <dbReference type="EC" id="1.3.99.33"/>
    </reaction>
</comment>
<dbReference type="STRING" id="1034346.GCA_000313565_01602"/>
<feature type="chain" id="PRO_5039546305" description="Urocanate reductase" evidence="10">
    <location>
        <begin position="24"/>
        <end position="595"/>
    </location>
</feature>
<feature type="domain" description="FMN-binding" evidence="11">
    <location>
        <begin position="45"/>
        <end position="119"/>
    </location>
</feature>
<dbReference type="PRINTS" id="PR00368">
    <property type="entry name" value="FADPNR"/>
</dbReference>
<keyword evidence="6" id="KW-0285">Flavoprotein</keyword>
<dbReference type="Proteomes" id="UP000247612">
    <property type="component" value="Unassembled WGS sequence"/>
</dbReference>
<evidence type="ECO:0000259" key="11">
    <source>
        <dbReference type="SMART" id="SM00900"/>
    </source>
</evidence>
<dbReference type="GO" id="GO:0016020">
    <property type="term" value="C:membrane"/>
    <property type="evidence" value="ECO:0007669"/>
    <property type="project" value="InterPro"/>
</dbReference>
<evidence type="ECO:0000256" key="6">
    <source>
        <dbReference type="ARBA" id="ARBA00022630"/>
    </source>
</evidence>
<proteinExistence type="inferred from homology"/>
<comment type="similarity">
    <text evidence="3">Belongs to the FAD-dependent oxidoreductase 2 family. FRD/SDH subfamily.</text>
</comment>
<dbReference type="SUPFAM" id="SSF56425">
    <property type="entry name" value="Succinate dehydrogenase/fumarate reductase flavoprotein, catalytic domain"/>
    <property type="match status" value="1"/>
</dbReference>
<evidence type="ECO:0000256" key="2">
    <source>
        <dbReference type="ARBA" id="ARBA00001974"/>
    </source>
</evidence>
<name>A0A318L3S2_9FIRM</name>
<evidence type="ECO:0000256" key="8">
    <source>
        <dbReference type="ARBA" id="ARBA00023002"/>
    </source>
</evidence>
<evidence type="ECO:0000313" key="12">
    <source>
        <dbReference type="EMBL" id="PXX80103.1"/>
    </source>
</evidence>
<accession>A0A318L3S2</accession>
<organism evidence="12 13">
    <name type="scientific">Dielma fastidiosa</name>
    <dbReference type="NCBI Taxonomy" id="1034346"/>
    <lineage>
        <taxon>Bacteria</taxon>
        <taxon>Bacillati</taxon>
        <taxon>Bacillota</taxon>
        <taxon>Erysipelotrichia</taxon>
        <taxon>Erysipelotrichales</taxon>
        <taxon>Erysipelotrichaceae</taxon>
        <taxon>Dielma</taxon>
    </lineage>
</organism>
<sequence length="595" mass="62049">MKKAKLLSLCLAGAMLFSGCAPKSDAPVDDKTGMTAGTYEATAKGFGGDLKISVTVDADKITAIDVLENSETEAIGGAALPTLVQEVLDSQSIAIDTVSGATVTSNGFIEALKDALTQAGADLDKMSQAVTGNTEKETVELTTDILVIGAGGAGLTASLSALQEGNKVVLLEKMSFAGGASSMAGAGTTATGSKWQIESGYEDSPEMLKADMLANGHNYNDEATLDIFVNTVGAAFDWLVDPEGANVEYDNSEPGRTYSGVGRGAGVVKTLLQRVEDAGGDVYLNTAGTELIIENGKVVGAKAESKDKIYTINAKAVILATGGFGANDELVPAEYQEFVYAGAAGATGDAIEMTKAVDADLINMEFVNVQPNSIVMPSGLGQYCNPGVGGAYATSGAFLVNENGVRFANEQGKAYDLIQAMKQNKTNYLILDQASFDAFNKGMIGSAIYTEENVKEWLENNGSSNPVMVKGETLEDLAKTLNLPEGSLTAAAEKYNADVAAGTDEFGRKLTVEISNDGPYYAVQMWLRYYATLGGLHINDQMQVLNTKQEAVDGLFAAGEVVGGLEGDIYYGGSLFGWAMTSGRNAGVSASSMIK</sequence>